<evidence type="ECO:0000256" key="5">
    <source>
        <dbReference type="ARBA" id="ARBA00022801"/>
    </source>
</evidence>
<dbReference type="PANTHER" id="PTHR30620:SF16">
    <property type="entry name" value="LYSOSOMAL BETA GLUCOSIDASE"/>
    <property type="match status" value="1"/>
</dbReference>
<dbReference type="InterPro" id="IPR036962">
    <property type="entry name" value="Glyco_hydro_3_N_sf"/>
</dbReference>
<organism evidence="12 13">
    <name type="scientific">Streptomyces fragilis</name>
    <dbReference type="NCBI Taxonomy" id="67301"/>
    <lineage>
        <taxon>Bacteria</taxon>
        <taxon>Bacillati</taxon>
        <taxon>Actinomycetota</taxon>
        <taxon>Actinomycetes</taxon>
        <taxon>Kitasatosporales</taxon>
        <taxon>Streptomycetaceae</taxon>
        <taxon>Streptomyces</taxon>
    </lineage>
</organism>
<gene>
    <name evidence="12" type="ORF">AB0E65_17815</name>
</gene>
<evidence type="ECO:0000256" key="9">
    <source>
        <dbReference type="SAM" id="MobiDB-lite"/>
    </source>
</evidence>
<keyword evidence="7" id="KW-0119">Carbohydrate metabolism</keyword>
<dbReference type="SMART" id="SM00637">
    <property type="entry name" value="CBD_II"/>
    <property type="match status" value="1"/>
</dbReference>
<keyword evidence="13" id="KW-1185">Reference proteome</keyword>
<dbReference type="InterPro" id="IPR012291">
    <property type="entry name" value="CBM2_carb-bd_dom_sf"/>
</dbReference>
<evidence type="ECO:0000256" key="6">
    <source>
        <dbReference type="ARBA" id="ARBA00023295"/>
    </source>
</evidence>
<dbReference type="SUPFAM" id="SSF52279">
    <property type="entry name" value="Beta-D-glucan exohydrolase, C-terminal domain"/>
    <property type="match status" value="1"/>
</dbReference>
<dbReference type="PROSITE" id="PS00775">
    <property type="entry name" value="GLYCOSYL_HYDROL_F3"/>
    <property type="match status" value="1"/>
</dbReference>
<dbReference type="InterPro" id="IPR001764">
    <property type="entry name" value="Glyco_hydro_3_N"/>
</dbReference>
<evidence type="ECO:0000256" key="10">
    <source>
        <dbReference type="SAM" id="SignalP"/>
    </source>
</evidence>
<dbReference type="InterPro" id="IPR019800">
    <property type="entry name" value="Glyco_hydro_3_AS"/>
</dbReference>
<dbReference type="InterPro" id="IPR051915">
    <property type="entry name" value="Cellulose_Degrad_GH3"/>
</dbReference>
<feature type="chain" id="PRO_5047104707" description="beta-glucosidase" evidence="10">
    <location>
        <begin position="30"/>
        <end position="744"/>
    </location>
</feature>
<comment type="similarity">
    <text evidence="2 8">Belongs to the glycosyl hydrolase 3 family.</text>
</comment>
<sequence>MRPPTRRGRLTAALSVAAALITLAGSTSAQPSVAAEAPVAAAALPYQDASLPVADRVNDLLGRMTLDDKIGQMTQADKDSIVPQSDINTYRLGSVLSGGDGTVSPNNATTWADTYDALQRQAIGTPLAIPMIYGIDAVHGANAVRGATIFPHNIGLGATRDPALVQRIGRAVAEEVSGTGVDWTFAPCLCVARNDRWGRTYESFGETPELVSSMSTIVDGFQGAGGAGSTAASVLATAKHYIGDGGTTNGTDQGNTQLTEAELRAVHLPPFKSAVDRGVGSVMLSYSSWNGVKVHGHKFLVTDLLKGELGFKGFVVSDWAAVDQLDGQTGFTADEVSKAINAGVDMVMVPYDYKKFISTLRAEVDNGHVAMSRIDDANRRILTKKFELGLFEKPLTDRAYTSTVGSAEHRTLARQAVRESQVLLKNDGGVLPLAKSAKLFVAGKSADDIGNMSGGWTMSWQGRSGAITPGTTVLGGIRAAATDSSRVTYERYGNGIDSSYTAAVAVVGETPYAEGKGDRTGAMGLDQEDLQTLAKLKASGVPVVVVLVSGRPLDIAAQLPDWKALVAAWLPGTEGGGVADVLFGDYKPTGKLPMTWMRSVSQQPINQGDGKDALFPYGHGLTYGTGTEPDPTPTPTPTPTPGAGSCTATTKVTNSWSGGYQADVTVRNTGTVALTGWAASWDLGNRTVTNVWNGTLTTSGGRATVRNTQWNGSLAAGGTVTFGYTANGSADGLTVPACSGTTGA</sequence>
<comment type="catalytic activity">
    <reaction evidence="1">
        <text>Hydrolysis of terminal, non-reducing beta-D-glucosyl residues with release of beta-D-glucose.</text>
        <dbReference type="EC" id="3.2.1.21"/>
    </reaction>
</comment>
<dbReference type="EMBL" id="JBEZUR010000026">
    <property type="protein sequence ID" value="MEU3556052.1"/>
    <property type="molecule type" value="Genomic_DNA"/>
</dbReference>
<evidence type="ECO:0000256" key="2">
    <source>
        <dbReference type="ARBA" id="ARBA00005336"/>
    </source>
</evidence>
<dbReference type="Proteomes" id="UP001550850">
    <property type="component" value="Unassembled WGS sequence"/>
</dbReference>
<evidence type="ECO:0000256" key="4">
    <source>
        <dbReference type="ARBA" id="ARBA00022729"/>
    </source>
</evidence>
<evidence type="ECO:0000313" key="13">
    <source>
        <dbReference type="Proteomes" id="UP001550850"/>
    </source>
</evidence>
<evidence type="ECO:0000256" key="1">
    <source>
        <dbReference type="ARBA" id="ARBA00000448"/>
    </source>
</evidence>
<dbReference type="SUPFAM" id="SSF49384">
    <property type="entry name" value="Carbohydrate-binding domain"/>
    <property type="match status" value="1"/>
</dbReference>
<dbReference type="PANTHER" id="PTHR30620">
    <property type="entry name" value="PERIPLASMIC BETA-GLUCOSIDASE-RELATED"/>
    <property type="match status" value="1"/>
</dbReference>
<dbReference type="InterPro" id="IPR036881">
    <property type="entry name" value="Glyco_hydro_3_C_sf"/>
</dbReference>
<dbReference type="PROSITE" id="PS00561">
    <property type="entry name" value="CBM2_A"/>
    <property type="match status" value="1"/>
</dbReference>
<protein>
    <recommendedName>
        <fullName evidence="3">beta-glucosidase</fullName>
        <ecNumber evidence="3">3.2.1.21</ecNumber>
    </recommendedName>
</protein>
<dbReference type="SUPFAM" id="SSF51445">
    <property type="entry name" value="(Trans)glycosidases"/>
    <property type="match status" value="1"/>
</dbReference>
<keyword evidence="7" id="KW-0624">Polysaccharide degradation</keyword>
<feature type="domain" description="CBM2" evidence="11">
    <location>
        <begin position="639"/>
        <end position="741"/>
    </location>
</feature>
<evidence type="ECO:0000256" key="7">
    <source>
        <dbReference type="ARBA" id="ARBA00023326"/>
    </source>
</evidence>
<dbReference type="PROSITE" id="PS51173">
    <property type="entry name" value="CBM2"/>
    <property type="match status" value="1"/>
</dbReference>
<name>A0ABV2YJY9_9ACTN</name>
<keyword evidence="5 8" id="KW-0378">Hydrolase</keyword>
<dbReference type="InterPro" id="IPR008965">
    <property type="entry name" value="CBM2/CBM3_carb-bd_dom_sf"/>
</dbReference>
<dbReference type="InterPro" id="IPR017853">
    <property type="entry name" value="GH"/>
</dbReference>
<dbReference type="PROSITE" id="PS51318">
    <property type="entry name" value="TAT"/>
    <property type="match status" value="1"/>
</dbReference>
<dbReference type="Gene3D" id="2.60.40.290">
    <property type="match status" value="1"/>
</dbReference>
<feature type="region of interest" description="Disordered" evidence="9">
    <location>
        <begin position="623"/>
        <end position="646"/>
    </location>
</feature>
<reference evidence="12 13" key="1">
    <citation type="submission" date="2024-06" db="EMBL/GenBank/DDBJ databases">
        <title>The Natural Products Discovery Center: Release of the First 8490 Sequenced Strains for Exploring Actinobacteria Biosynthetic Diversity.</title>
        <authorList>
            <person name="Kalkreuter E."/>
            <person name="Kautsar S.A."/>
            <person name="Yang D."/>
            <person name="Bader C.D."/>
            <person name="Teijaro C.N."/>
            <person name="Fluegel L."/>
            <person name="Davis C.M."/>
            <person name="Simpson J.R."/>
            <person name="Lauterbach L."/>
            <person name="Steele A.D."/>
            <person name="Gui C."/>
            <person name="Meng S."/>
            <person name="Li G."/>
            <person name="Viehrig K."/>
            <person name="Ye F."/>
            <person name="Su P."/>
            <person name="Kiefer A.F."/>
            <person name="Nichols A."/>
            <person name="Cepeda A.J."/>
            <person name="Yan W."/>
            <person name="Fan B."/>
            <person name="Jiang Y."/>
            <person name="Adhikari A."/>
            <person name="Zheng C.-J."/>
            <person name="Schuster L."/>
            <person name="Cowan T.M."/>
            <person name="Smanski M.J."/>
            <person name="Chevrette M.G."/>
            <person name="De Carvalho L.P.S."/>
            <person name="Shen B."/>
        </authorList>
    </citation>
    <scope>NUCLEOTIDE SEQUENCE [LARGE SCALE GENOMIC DNA]</scope>
    <source>
        <strain evidence="12 13">NPDC038104</strain>
    </source>
</reference>
<evidence type="ECO:0000256" key="8">
    <source>
        <dbReference type="RuleBase" id="RU361161"/>
    </source>
</evidence>
<dbReference type="Gene3D" id="3.40.50.1700">
    <property type="entry name" value="Glycoside hydrolase family 3 C-terminal domain"/>
    <property type="match status" value="1"/>
</dbReference>
<dbReference type="Pfam" id="PF01915">
    <property type="entry name" value="Glyco_hydro_3_C"/>
    <property type="match status" value="1"/>
</dbReference>
<dbReference type="InterPro" id="IPR018366">
    <property type="entry name" value="CBM2_CS"/>
</dbReference>
<comment type="caution">
    <text evidence="12">The sequence shown here is derived from an EMBL/GenBank/DDBJ whole genome shotgun (WGS) entry which is preliminary data.</text>
</comment>
<dbReference type="EC" id="3.2.1.21" evidence="3"/>
<dbReference type="InterPro" id="IPR002772">
    <property type="entry name" value="Glyco_hydro_3_C"/>
</dbReference>
<accession>A0ABV2YJY9</accession>
<evidence type="ECO:0000259" key="11">
    <source>
        <dbReference type="PROSITE" id="PS51173"/>
    </source>
</evidence>
<dbReference type="PRINTS" id="PR00133">
    <property type="entry name" value="GLHYDRLASE3"/>
</dbReference>
<dbReference type="InterPro" id="IPR001919">
    <property type="entry name" value="CBD2"/>
</dbReference>
<feature type="signal peptide" evidence="10">
    <location>
        <begin position="1"/>
        <end position="29"/>
    </location>
</feature>
<feature type="compositionally biased region" description="Pro residues" evidence="9">
    <location>
        <begin position="630"/>
        <end position="640"/>
    </location>
</feature>
<dbReference type="RefSeq" id="WP_108956703.1">
    <property type="nucleotide sequence ID" value="NZ_BEVZ01000009.1"/>
</dbReference>
<keyword evidence="6 8" id="KW-0326">Glycosidase</keyword>
<dbReference type="Pfam" id="PF00933">
    <property type="entry name" value="Glyco_hydro_3"/>
    <property type="match status" value="1"/>
</dbReference>
<dbReference type="Gene3D" id="3.20.20.300">
    <property type="entry name" value="Glycoside hydrolase, family 3, N-terminal domain"/>
    <property type="match status" value="1"/>
</dbReference>
<evidence type="ECO:0000313" key="12">
    <source>
        <dbReference type="EMBL" id="MEU3556052.1"/>
    </source>
</evidence>
<keyword evidence="4 10" id="KW-0732">Signal</keyword>
<proteinExistence type="inferred from homology"/>
<dbReference type="Pfam" id="PF00553">
    <property type="entry name" value="CBM_2"/>
    <property type="match status" value="1"/>
</dbReference>
<evidence type="ECO:0000256" key="3">
    <source>
        <dbReference type="ARBA" id="ARBA00012744"/>
    </source>
</evidence>
<dbReference type="InterPro" id="IPR006311">
    <property type="entry name" value="TAT_signal"/>
</dbReference>
<dbReference type="GO" id="GO:0016787">
    <property type="term" value="F:hydrolase activity"/>
    <property type="evidence" value="ECO:0007669"/>
    <property type="project" value="UniProtKB-KW"/>
</dbReference>